<dbReference type="InterPro" id="IPR023214">
    <property type="entry name" value="HAD_sf"/>
</dbReference>
<dbReference type="InterPro" id="IPR052550">
    <property type="entry name" value="Pyrimidine_5'-ntase_YjjG"/>
</dbReference>
<proteinExistence type="predicted"/>
<gene>
    <name evidence="1" type="ORF">PG986_004954</name>
</gene>
<dbReference type="RefSeq" id="XP_066701038.1">
    <property type="nucleotide sequence ID" value="XM_066841176.1"/>
</dbReference>
<dbReference type="Proteomes" id="UP001391051">
    <property type="component" value="Unassembled WGS sequence"/>
</dbReference>
<evidence type="ECO:0000313" key="1">
    <source>
        <dbReference type="EMBL" id="KAK7955732.1"/>
    </source>
</evidence>
<organism evidence="1 2">
    <name type="scientific">Apiospora aurea</name>
    <dbReference type="NCBI Taxonomy" id="335848"/>
    <lineage>
        <taxon>Eukaryota</taxon>
        <taxon>Fungi</taxon>
        <taxon>Dikarya</taxon>
        <taxon>Ascomycota</taxon>
        <taxon>Pezizomycotina</taxon>
        <taxon>Sordariomycetes</taxon>
        <taxon>Xylariomycetidae</taxon>
        <taxon>Amphisphaeriales</taxon>
        <taxon>Apiosporaceae</taxon>
        <taxon>Apiospora</taxon>
    </lineage>
</organism>
<dbReference type="Gene3D" id="3.40.50.1000">
    <property type="entry name" value="HAD superfamily/HAD-like"/>
    <property type="match status" value="1"/>
</dbReference>
<comment type="caution">
    <text evidence="1">The sequence shown here is derived from an EMBL/GenBank/DDBJ whole genome shotgun (WGS) entry which is preliminary data.</text>
</comment>
<dbReference type="EMBL" id="JAQQWE010000004">
    <property type="protein sequence ID" value="KAK7955732.1"/>
    <property type="molecule type" value="Genomic_DNA"/>
</dbReference>
<dbReference type="NCBIfam" id="TIGR01549">
    <property type="entry name" value="HAD-SF-IA-v1"/>
    <property type="match status" value="1"/>
</dbReference>
<evidence type="ECO:0000313" key="2">
    <source>
        <dbReference type="Proteomes" id="UP001391051"/>
    </source>
</evidence>
<reference evidence="1 2" key="1">
    <citation type="submission" date="2023-01" db="EMBL/GenBank/DDBJ databases">
        <title>Analysis of 21 Apiospora genomes using comparative genomics revels a genus with tremendous synthesis potential of carbohydrate active enzymes and secondary metabolites.</title>
        <authorList>
            <person name="Sorensen T."/>
        </authorList>
    </citation>
    <scope>NUCLEOTIDE SEQUENCE [LARGE SCALE GENOMIC DNA]</scope>
    <source>
        <strain evidence="1 2">CBS 24483</strain>
    </source>
</reference>
<dbReference type="PANTHER" id="PTHR47478:SF1">
    <property type="entry name" value="PYRIMIDINE 5'-NUCLEOTIDASE YJJG"/>
    <property type="match status" value="1"/>
</dbReference>
<keyword evidence="2" id="KW-1185">Reference proteome</keyword>
<dbReference type="PRINTS" id="PR00413">
    <property type="entry name" value="HADHALOGNASE"/>
</dbReference>
<dbReference type="Gene3D" id="1.10.150.240">
    <property type="entry name" value="Putative phosphatase, domain 2"/>
    <property type="match status" value="1"/>
</dbReference>
<name>A0ABR1QG62_9PEZI</name>
<dbReference type="InterPro" id="IPR006439">
    <property type="entry name" value="HAD-SF_hydro_IA"/>
</dbReference>
<dbReference type="PANTHER" id="PTHR47478">
    <property type="match status" value="1"/>
</dbReference>
<protein>
    <recommendedName>
        <fullName evidence="3">HAD family hydrolase</fullName>
    </recommendedName>
</protein>
<dbReference type="SUPFAM" id="SSF56784">
    <property type="entry name" value="HAD-like"/>
    <property type="match status" value="1"/>
</dbReference>
<dbReference type="InterPro" id="IPR036412">
    <property type="entry name" value="HAD-like_sf"/>
</dbReference>
<dbReference type="GeneID" id="92074238"/>
<dbReference type="NCBIfam" id="TIGR01509">
    <property type="entry name" value="HAD-SF-IA-v3"/>
    <property type="match status" value="1"/>
</dbReference>
<sequence>MDNTNTPKAIVFGLDNTPFDHQHSLRCAISAVRSRYPELTSKTPDELVAKYEASLQKVYDTYLRNEITYGQTDVKKIQKFFADLGLAEPSLEKVEEFRSVYKPAYREARRTTPGSIETLTKLREHGYSLAILTNGQIEDQTEKAEFIGVRHLVHHFVTSEEVGYAKPDPRIFRHVLDRSSTAADTTYMVGDSASSDIEGALDAGMRPVLYSPLDQGSERLIIKQNVPVVHHMSQLLEHVGIP</sequence>
<accession>A0ABR1QG62</accession>
<dbReference type="Pfam" id="PF00702">
    <property type="entry name" value="Hydrolase"/>
    <property type="match status" value="1"/>
</dbReference>
<dbReference type="InterPro" id="IPR023198">
    <property type="entry name" value="PGP-like_dom2"/>
</dbReference>
<evidence type="ECO:0008006" key="3">
    <source>
        <dbReference type="Google" id="ProtNLM"/>
    </source>
</evidence>